<dbReference type="AlphaFoldDB" id="A0A6M0S9A5"/>
<evidence type="ECO:0000313" key="1">
    <source>
        <dbReference type="EMBL" id="NEZ64663.1"/>
    </source>
</evidence>
<gene>
    <name evidence="1" type="ORF">D0962_18025</name>
</gene>
<reference evidence="1 2" key="1">
    <citation type="journal article" date="2020" name="Microb. Ecol.">
        <title>Ecogenomics of the Marine Benthic Filamentous Cyanobacterium Adonisia.</title>
        <authorList>
            <person name="Walter J.M."/>
            <person name="Coutinho F.H."/>
            <person name="Leomil L."/>
            <person name="Hargreaves P.I."/>
            <person name="Campeao M.E."/>
            <person name="Vieira V.V."/>
            <person name="Silva B.S."/>
            <person name="Fistarol G.O."/>
            <person name="Salomon P.S."/>
            <person name="Sawabe T."/>
            <person name="Mino S."/>
            <person name="Hosokawa M."/>
            <person name="Miyashita H."/>
            <person name="Maruyama F."/>
            <person name="van Verk M.C."/>
            <person name="Dutilh B.E."/>
            <person name="Thompson C.C."/>
            <person name="Thompson F.L."/>
        </authorList>
    </citation>
    <scope>NUCLEOTIDE SEQUENCE [LARGE SCALE GENOMIC DNA]</scope>
    <source>
        <strain evidence="1 2">CCMR0082</strain>
    </source>
</reference>
<evidence type="ECO:0008006" key="3">
    <source>
        <dbReference type="Google" id="ProtNLM"/>
    </source>
</evidence>
<dbReference type="InterPro" id="IPR012334">
    <property type="entry name" value="Pectin_lyas_fold"/>
</dbReference>
<dbReference type="SUPFAM" id="SSF51126">
    <property type="entry name" value="Pectin lyase-like"/>
    <property type="match status" value="2"/>
</dbReference>
<comment type="caution">
    <text evidence="1">The sequence shown here is derived from an EMBL/GenBank/DDBJ whole genome shotgun (WGS) entry which is preliminary data.</text>
</comment>
<proteinExistence type="predicted"/>
<sequence>MNTLENTQLSTLDIGGNLSIISGGGISQTTPITITGQTTLNAENQDIVLPQANDFNQLTIQGGDEVTINDINDISLEDARVFGRITVNAVTDITTQDISSLSGLIELTSRDGSIDTTGGTLSSSLSTGNGGNVSLSAGRNLNVGDIDADGLAGGNISLSAEDTISINQNRIASFTIGEGTGQGINLDADVVEVLNGGRIVSSTNGPGNAGPVVINARQLRVQGEPDQITVVTTNTTVGSSGTGGNLTVNASESIELIGNQPGEFRPDITDPLTIFEAAATPVGLTTASFGSGDAGNLKIETDRFVIRNGAGVSTSTVSGASDAGAGGEIRVSADFIDFQGRAGLATTTLGCGTAGDIFVFSDQLSLFDGAVISASSIPFSPNIGRAGDIEIEADDVLLDNRAVITTSSTTGDGGDITLGDIGVLRLLRGDGIGGIFTDGGANRAIGDGGRIFIEADNIFAVDQQNTDISATAFIGRGGGIQITTQSDPIGIEFRPNRTAFSDITAGSDQGPQGTVDIDTAGLDPTQGTANLPDEPRAPELIQGCQVSGNREATEFFDNGRGGTRPGPDEAITPETVLVPWIDLELAEDIEQDIDDNTASTSEQNEAQNNQIANCSTYSY</sequence>
<dbReference type="InterPro" id="IPR043709">
    <property type="entry name" value="DUF5649"/>
</dbReference>
<accession>A0A6M0S9A5</accession>
<dbReference type="Proteomes" id="UP000473574">
    <property type="component" value="Unassembled WGS sequence"/>
</dbReference>
<dbReference type="InterPro" id="IPR011050">
    <property type="entry name" value="Pectin_lyase_fold/virulence"/>
</dbReference>
<dbReference type="Gene3D" id="2.160.20.10">
    <property type="entry name" value="Single-stranded right-handed beta-helix, Pectin lyase-like"/>
    <property type="match status" value="1"/>
</dbReference>
<organism evidence="1 2">
    <name type="scientific">Adonisia turfae CCMR0082</name>
    <dbReference type="NCBI Taxonomy" id="2304604"/>
    <lineage>
        <taxon>Bacteria</taxon>
        <taxon>Bacillati</taxon>
        <taxon>Cyanobacteriota</taxon>
        <taxon>Adonisia</taxon>
        <taxon>Adonisia turfae</taxon>
    </lineage>
</organism>
<dbReference type="Pfam" id="PF18886">
    <property type="entry name" value="DUF5649"/>
    <property type="match status" value="1"/>
</dbReference>
<dbReference type="EMBL" id="QZCE01000002">
    <property type="protein sequence ID" value="NEZ64663.1"/>
    <property type="molecule type" value="Genomic_DNA"/>
</dbReference>
<evidence type="ECO:0000313" key="2">
    <source>
        <dbReference type="Proteomes" id="UP000473574"/>
    </source>
</evidence>
<name>A0A6M0S9A5_9CYAN</name>
<protein>
    <recommendedName>
        <fullName evidence="3">S-layer family protein</fullName>
    </recommendedName>
</protein>